<dbReference type="CDD" id="cd06974">
    <property type="entry name" value="TerD_like"/>
    <property type="match status" value="1"/>
</dbReference>
<dbReference type="PANTHER" id="PTHR32097:SF4">
    <property type="entry name" value="GENERAL STRESS PROTEIN 16U"/>
    <property type="match status" value="1"/>
</dbReference>
<name>A0ABV6VBF8_9ACTN</name>
<evidence type="ECO:0000259" key="2">
    <source>
        <dbReference type="Pfam" id="PF02342"/>
    </source>
</evidence>
<dbReference type="Proteomes" id="UP001592582">
    <property type="component" value="Unassembled WGS sequence"/>
</dbReference>
<dbReference type="InterPro" id="IPR003325">
    <property type="entry name" value="TerD"/>
</dbReference>
<evidence type="ECO:0000313" key="3">
    <source>
        <dbReference type="EMBL" id="MFC1411047.1"/>
    </source>
</evidence>
<dbReference type="Gene3D" id="2.60.60.30">
    <property type="entry name" value="sav2460 like domains"/>
    <property type="match status" value="1"/>
</dbReference>
<dbReference type="Pfam" id="PF02342">
    <property type="entry name" value="TerD"/>
    <property type="match status" value="1"/>
</dbReference>
<accession>A0ABV6VBF8</accession>
<dbReference type="EMBL" id="JBHEZY010000013">
    <property type="protein sequence ID" value="MFC1434365.1"/>
    <property type="molecule type" value="Genomic_DNA"/>
</dbReference>
<comment type="similarity">
    <text evidence="1">Belongs to the CAPAB/TerDEXZ family.</text>
</comment>
<dbReference type="PANTHER" id="PTHR32097">
    <property type="entry name" value="CAMP-BINDING PROTEIN 1-RELATED"/>
    <property type="match status" value="1"/>
</dbReference>
<evidence type="ECO:0000313" key="5">
    <source>
        <dbReference type="Proteomes" id="UP001592530"/>
    </source>
</evidence>
<gene>
    <name evidence="4" type="ORF">ACEZDB_27370</name>
    <name evidence="3" type="ORF">ACEZDG_17445</name>
</gene>
<dbReference type="InterPro" id="IPR051324">
    <property type="entry name" value="Stress/Tellurium_Resist"/>
</dbReference>
<feature type="domain" description="TerD" evidence="2">
    <location>
        <begin position="14"/>
        <end position="188"/>
    </location>
</feature>
<reference evidence="5 6" key="1">
    <citation type="submission" date="2024-09" db="EMBL/GenBank/DDBJ databases">
        <authorList>
            <person name="Lee S.D."/>
        </authorList>
    </citation>
    <scope>NUCLEOTIDE SEQUENCE [LARGE SCALE GENOMIC DNA]</scope>
    <source>
        <strain evidence="3 6">N1-1</strain>
        <strain evidence="4 5">N1-3</strain>
    </source>
</reference>
<evidence type="ECO:0000256" key="1">
    <source>
        <dbReference type="ARBA" id="ARBA00008775"/>
    </source>
</evidence>
<comment type="caution">
    <text evidence="3">The sequence shown here is derived from an EMBL/GenBank/DDBJ whole genome shotgun (WGS) entry which is preliminary data.</text>
</comment>
<keyword evidence="6" id="KW-1185">Reference proteome</keyword>
<dbReference type="RefSeq" id="WP_380509940.1">
    <property type="nucleotide sequence ID" value="NZ_JBHEZX010000007.1"/>
</dbReference>
<evidence type="ECO:0000313" key="6">
    <source>
        <dbReference type="Proteomes" id="UP001592582"/>
    </source>
</evidence>
<sequence>MPTLTKGDGPNDLTGVTTLGMGLSWDATGGASGGLLGRAKRKKGVDLDAFGILLDADRQPVRYVGLDVTDAMDDGSVTSTGDNQTGKGDGDDEFIRMELNRIPSHITAVLITIAAFKKGTSFEKAAKVSCKVYDGTGGTMDVVADIWPSLLGTGNAIAVAKAVRAGTSWTLEVVNARGNVEQGNIQALLRFAVNH</sequence>
<dbReference type="EMBL" id="JBHEZX010000007">
    <property type="protein sequence ID" value="MFC1411047.1"/>
    <property type="molecule type" value="Genomic_DNA"/>
</dbReference>
<protein>
    <submittedName>
        <fullName evidence="3">TerD family protein</fullName>
    </submittedName>
</protein>
<organism evidence="3 6">
    <name type="scientific">Streptacidiphilus alkalitolerans</name>
    <dbReference type="NCBI Taxonomy" id="3342712"/>
    <lineage>
        <taxon>Bacteria</taxon>
        <taxon>Bacillati</taxon>
        <taxon>Actinomycetota</taxon>
        <taxon>Actinomycetes</taxon>
        <taxon>Kitasatosporales</taxon>
        <taxon>Streptomycetaceae</taxon>
        <taxon>Streptacidiphilus</taxon>
    </lineage>
</organism>
<evidence type="ECO:0000313" key="4">
    <source>
        <dbReference type="EMBL" id="MFC1434365.1"/>
    </source>
</evidence>
<dbReference type="Proteomes" id="UP001592530">
    <property type="component" value="Unassembled WGS sequence"/>
</dbReference>
<proteinExistence type="inferred from homology"/>